<feature type="domain" description="N-acetyltransferase" evidence="1">
    <location>
        <begin position="114"/>
        <end position="202"/>
    </location>
</feature>
<dbReference type="EMBL" id="JAWIZZ010000045">
    <property type="protein sequence ID" value="KAK5780007.1"/>
    <property type="molecule type" value="Genomic_DNA"/>
</dbReference>
<dbReference type="GO" id="GO:0005634">
    <property type="term" value="C:nucleus"/>
    <property type="evidence" value="ECO:0007669"/>
    <property type="project" value="TreeGrafter"/>
</dbReference>
<dbReference type="Pfam" id="PF00583">
    <property type="entry name" value="Acetyltransf_1"/>
    <property type="match status" value="1"/>
</dbReference>
<comment type="caution">
    <text evidence="2">The sequence shown here is derived from an EMBL/GenBank/DDBJ whole genome shotgun (WGS) entry which is preliminary data.</text>
</comment>
<dbReference type="InterPro" id="IPR052742">
    <property type="entry name" value="Mito_N-acetyltransferase"/>
</dbReference>
<sequence>MTIDQDPIKKNSPVNKYSTSLLHDGPSFDRPLVETLDPIQFKLKNSDIVATAFPIFHYSCIPKKLLSLMHEEFNAEIERGDTYPQLDPLTLDEFCHYWVHSMCVILLQTDNLNILQEDESCQIEDWNELFLGTFYIKPNYMPRCSHICNAGFLVNSSQRGKKIGYRLAQVYLKWAPLLGYKYSVYNLVFETNVGSWKIWDHFKFDRIGLVPKAGILKGHKEPVNAIIFGKDLTKVEPELFDDFQLI</sequence>
<reference evidence="3" key="1">
    <citation type="submission" date="2023-07" db="EMBL/GenBank/DDBJ databases">
        <title>A draft genome of Kazachstania heterogenica Y-27499.</title>
        <authorList>
            <person name="Donic C."/>
            <person name="Kralova J.S."/>
            <person name="Fidel L."/>
            <person name="Ben-Dor S."/>
            <person name="Jung S."/>
        </authorList>
    </citation>
    <scope>NUCLEOTIDE SEQUENCE [LARGE SCALE GENOMIC DNA]</scope>
    <source>
        <strain evidence="3">Y27499</strain>
    </source>
</reference>
<dbReference type="Gene3D" id="3.40.630.30">
    <property type="match status" value="1"/>
</dbReference>
<dbReference type="InterPro" id="IPR000182">
    <property type="entry name" value="GNAT_dom"/>
</dbReference>
<accession>A0AAN7WQS1</accession>
<evidence type="ECO:0000313" key="3">
    <source>
        <dbReference type="Proteomes" id="UP001306508"/>
    </source>
</evidence>
<keyword evidence="3" id="KW-1185">Reference proteome</keyword>
<gene>
    <name evidence="2" type="ORF">RI543_002547</name>
</gene>
<dbReference type="AlphaFoldDB" id="A0AAN7WQS1"/>
<dbReference type="PANTHER" id="PTHR43138">
    <property type="entry name" value="ACETYLTRANSFERASE, GNAT FAMILY"/>
    <property type="match status" value="1"/>
</dbReference>
<dbReference type="Proteomes" id="UP001306508">
    <property type="component" value="Unassembled WGS sequence"/>
</dbReference>
<dbReference type="InterPro" id="IPR016181">
    <property type="entry name" value="Acyl_CoA_acyltransferase"/>
</dbReference>
<protein>
    <recommendedName>
        <fullName evidence="1">N-acetyltransferase domain-containing protein</fullName>
    </recommendedName>
</protein>
<dbReference type="PANTHER" id="PTHR43138:SF1">
    <property type="entry name" value="N-ACETYLTRANSFERASE ACA1"/>
    <property type="match status" value="1"/>
</dbReference>
<organism evidence="2 3">
    <name type="scientific">Arxiozyma heterogenica</name>
    <dbReference type="NCBI Taxonomy" id="278026"/>
    <lineage>
        <taxon>Eukaryota</taxon>
        <taxon>Fungi</taxon>
        <taxon>Dikarya</taxon>
        <taxon>Ascomycota</taxon>
        <taxon>Saccharomycotina</taxon>
        <taxon>Saccharomycetes</taxon>
        <taxon>Saccharomycetales</taxon>
        <taxon>Saccharomycetaceae</taxon>
        <taxon>Arxiozyma</taxon>
    </lineage>
</organism>
<name>A0AAN7WQS1_9SACH</name>
<dbReference type="GO" id="GO:0016747">
    <property type="term" value="F:acyltransferase activity, transferring groups other than amino-acyl groups"/>
    <property type="evidence" value="ECO:0007669"/>
    <property type="project" value="InterPro"/>
</dbReference>
<proteinExistence type="predicted"/>
<dbReference type="SUPFAM" id="SSF55729">
    <property type="entry name" value="Acyl-CoA N-acyltransferases (Nat)"/>
    <property type="match status" value="1"/>
</dbReference>
<evidence type="ECO:0000259" key="1">
    <source>
        <dbReference type="Pfam" id="PF00583"/>
    </source>
</evidence>
<evidence type="ECO:0000313" key="2">
    <source>
        <dbReference type="EMBL" id="KAK5780007.1"/>
    </source>
</evidence>